<reference evidence="1 2" key="1">
    <citation type="submission" date="2014-12" db="EMBL/GenBank/DDBJ databases">
        <title>Draft Genome Sequence of Pseudoalteromonas luteoviolacea HI1.</title>
        <authorList>
            <person name="Asahina A.Y."/>
            <person name="Hadfield M.G."/>
        </authorList>
    </citation>
    <scope>NUCLEOTIDE SEQUENCE [LARGE SCALE GENOMIC DNA]</scope>
    <source>
        <strain evidence="1 2">HI1</strain>
    </source>
</reference>
<dbReference type="Gene3D" id="1.10.287.1080">
    <property type="entry name" value="MazG-like"/>
    <property type="match status" value="1"/>
</dbReference>
<protein>
    <recommendedName>
        <fullName evidence="3">NTP pyrophosphohydrolase MazG putative catalytic core domain-containing protein</fullName>
    </recommendedName>
</protein>
<dbReference type="SUPFAM" id="SSF101386">
    <property type="entry name" value="all-alpha NTP pyrophosphatases"/>
    <property type="match status" value="1"/>
</dbReference>
<dbReference type="OrthoDB" id="1263381at2"/>
<evidence type="ECO:0000313" key="2">
    <source>
        <dbReference type="Proteomes" id="UP000031327"/>
    </source>
</evidence>
<evidence type="ECO:0008006" key="3">
    <source>
        <dbReference type="Google" id="ProtNLM"/>
    </source>
</evidence>
<comment type="caution">
    <text evidence="1">The sequence shown here is derived from an EMBL/GenBank/DDBJ whole genome shotgun (WGS) entry which is preliminary data.</text>
</comment>
<organism evidence="1 2">
    <name type="scientific">Pseudoalteromonas luteoviolacea</name>
    <dbReference type="NCBI Taxonomy" id="43657"/>
    <lineage>
        <taxon>Bacteria</taxon>
        <taxon>Pseudomonadati</taxon>
        <taxon>Pseudomonadota</taxon>
        <taxon>Gammaproteobacteria</taxon>
        <taxon>Alteromonadales</taxon>
        <taxon>Pseudoalteromonadaceae</taxon>
        <taxon>Pseudoalteromonas</taxon>
    </lineage>
</organism>
<gene>
    <name evidence="1" type="ORF">JF50_13345</name>
</gene>
<dbReference type="EMBL" id="JWIC01000006">
    <property type="protein sequence ID" value="KID56874.1"/>
    <property type="molecule type" value="Genomic_DNA"/>
</dbReference>
<name>A0A0C1MIN2_9GAMM</name>
<evidence type="ECO:0000313" key="1">
    <source>
        <dbReference type="EMBL" id="KID56874.1"/>
    </source>
</evidence>
<dbReference type="AlphaFoldDB" id="A0A0C1MIN2"/>
<proteinExistence type="predicted"/>
<dbReference type="CDD" id="cd11539">
    <property type="entry name" value="NTP-PPase_u2"/>
    <property type="match status" value="1"/>
</dbReference>
<dbReference type="RefSeq" id="WP_039609938.1">
    <property type="nucleotide sequence ID" value="NZ_JWIC01000006.1"/>
</dbReference>
<accession>A0A0C1MIN2</accession>
<dbReference type="Proteomes" id="UP000031327">
    <property type="component" value="Unassembled WGS sequence"/>
</dbReference>
<sequence length="106" mass="12071">MGICKKTLFNSAIEKWGVKTQASMAMGECGELTAELNKLFIQERMGHRDNVIEEIADVAIMSEQIIHMLGAEDELEKVKLKKLERLSGIINDTIYHPHKEVHHDEI</sequence>